<keyword evidence="4" id="KW-0804">Transcription</keyword>
<evidence type="ECO:0000256" key="6">
    <source>
        <dbReference type="SAM" id="MobiDB-lite"/>
    </source>
</evidence>
<evidence type="ECO:0000256" key="5">
    <source>
        <dbReference type="ARBA" id="ARBA00023242"/>
    </source>
</evidence>
<feature type="region of interest" description="Disordered" evidence="6">
    <location>
        <begin position="1"/>
        <end position="24"/>
    </location>
</feature>
<dbReference type="Pfam" id="PF04082">
    <property type="entry name" value="Fungal_trans"/>
    <property type="match status" value="1"/>
</dbReference>
<dbReference type="InterPro" id="IPR036864">
    <property type="entry name" value="Zn2-C6_fun-type_DNA-bd_sf"/>
</dbReference>
<name>A0A1Q5UFX4_9EURO</name>
<dbReference type="Pfam" id="PF00172">
    <property type="entry name" value="Zn_clus"/>
    <property type="match status" value="1"/>
</dbReference>
<evidence type="ECO:0000313" key="8">
    <source>
        <dbReference type="EMBL" id="OKP11371.1"/>
    </source>
</evidence>
<dbReference type="Proteomes" id="UP000186955">
    <property type="component" value="Unassembled WGS sequence"/>
</dbReference>
<dbReference type="AlphaFoldDB" id="A0A1Q5UFX4"/>
<dbReference type="SMART" id="SM00066">
    <property type="entry name" value="GAL4"/>
    <property type="match status" value="1"/>
</dbReference>
<dbReference type="PROSITE" id="PS50048">
    <property type="entry name" value="ZN2_CY6_FUNGAL_2"/>
    <property type="match status" value="1"/>
</dbReference>
<dbReference type="STRING" id="1316194.A0A1Q5UFX4"/>
<evidence type="ECO:0000259" key="7">
    <source>
        <dbReference type="PROSITE" id="PS50048"/>
    </source>
</evidence>
<dbReference type="Gene3D" id="4.10.240.10">
    <property type="entry name" value="Zn(2)-C6 fungal-type DNA-binding domain"/>
    <property type="match status" value="1"/>
</dbReference>
<protein>
    <submittedName>
        <fullName evidence="8">Maltose fermentation regulatory protein</fullName>
    </submittedName>
</protein>
<dbReference type="OrthoDB" id="4132249at2759"/>
<evidence type="ECO:0000256" key="2">
    <source>
        <dbReference type="ARBA" id="ARBA00023015"/>
    </source>
</evidence>
<dbReference type="EMBL" id="MNBE01000280">
    <property type="protein sequence ID" value="OKP11371.1"/>
    <property type="molecule type" value="Genomic_DNA"/>
</dbReference>
<dbReference type="SMART" id="SM00906">
    <property type="entry name" value="Fungal_trans"/>
    <property type="match status" value="1"/>
</dbReference>
<dbReference type="PANTHER" id="PTHR31668:SF19">
    <property type="entry name" value="ZN(2)-C6 FUNGAL-TYPE DOMAIN-CONTAINING PROTEIN-RELATED"/>
    <property type="match status" value="1"/>
</dbReference>
<gene>
    <name evidence="8" type="ORF">PENSUB_3063</name>
</gene>
<accession>A0A1Q5UFX4</accession>
<evidence type="ECO:0000256" key="1">
    <source>
        <dbReference type="ARBA" id="ARBA00022723"/>
    </source>
</evidence>
<organism evidence="8 9">
    <name type="scientific">Penicillium subrubescens</name>
    <dbReference type="NCBI Taxonomy" id="1316194"/>
    <lineage>
        <taxon>Eukaryota</taxon>
        <taxon>Fungi</taxon>
        <taxon>Dikarya</taxon>
        <taxon>Ascomycota</taxon>
        <taxon>Pezizomycotina</taxon>
        <taxon>Eurotiomycetes</taxon>
        <taxon>Eurotiomycetidae</taxon>
        <taxon>Eurotiales</taxon>
        <taxon>Aspergillaceae</taxon>
        <taxon>Penicillium</taxon>
    </lineage>
</organism>
<comment type="caution">
    <text evidence="8">The sequence shown here is derived from an EMBL/GenBank/DDBJ whole genome shotgun (WGS) entry which is preliminary data.</text>
</comment>
<dbReference type="InterPro" id="IPR050797">
    <property type="entry name" value="Carb_Metab_Trans_Reg"/>
</dbReference>
<proteinExistence type="predicted"/>
<keyword evidence="1" id="KW-0479">Metal-binding</keyword>
<dbReference type="PROSITE" id="PS00463">
    <property type="entry name" value="ZN2_CY6_FUNGAL_1"/>
    <property type="match status" value="1"/>
</dbReference>
<feature type="domain" description="Zn(2)-C6 fungal-type" evidence="7">
    <location>
        <begin position="20"/>
        <end position="49"/>
    </location>
</feature>
<keyword evidence="3" id="KW-0238">DNA-binding</keyword>
<keyword evidence="5" id="KW-0539">Nucleus</keyword>
<keyword evidence="9" id="KW-1185">Reference proteome</keyword>
<evidence type="ECO:0000256" key="4">
    <source>
        <dbReference type="ARBA" id="ARBA00023163"/>
    </source>
</evidence>
<dbReference type="PANTHER" id="PTHR31668">
    <property type="entry name" value="GLUCOSE TRANSPORT TRANSCRIPTION REGULATOR RGT1-RELATED-RELATED"/>
    <property type="match status" value="1"/>
</dbReference>
<dbReference type="GO" id="GO:0000981">
    <property type="term" value="F:DNA-binding transcription factor activity, RNA polymerase II-specific"/>
    <property type="evidence" value="ECO:0007669"/>
    <property type="project" value="InterPro"/>
</dbReference>
<dbReference type="CDD" id="cd00067">
    <property type="entry name" value="GAL4"/>
    <property type="match status" value="1"/>
</dbReference>
<dbReference type="GO" id="GO:0006351">
    <property type="term" value="P:DNA-templated transcription"/>
    <property type="evidence" value="ECO:0007669"/>
    <property type="project" value="InterPro"/>
</dbReference>
<feature type="compositionally biased region" description="Polar residues" evidence="6">
    <location>
        <begin position="98"/>
        <end position="118"/>
    </location>
</feature>
<dbReference type="InterPro" id="IPR001138">
    <property type="entry name" value="Zn2Cys6_DnaBD"/>
</dbReference>
<feature type="region of interest" description="Disordered" evidence="6">
    <location>
        <begin position="98"/>
        <end position="141"/>
    </location>
</feature>
<dbReference type="InterPro" id="IPR007219">
    <property type="entry name" value="XnlR_reg_dom"/>
</dbReference>
<dbReference type="CDD" id="cd12148">
    <property type="entry name" value="fungal_TF_MHR"/>
    <property type="match status" value="1"/>
</dbReference>
<dbReference type="GO" id="GO:0003677">
    <property type="term" value="F:DNA binding"/>
    <property type="evidence" value="ECO:0007669"/>
    <property type="project" value="UniProtKB-KW"/>
</dbReference>
<reference evidence="8 9" key="1">
    <citation type="submission" date="2016-10" db="EMBL/GenBank/DDBJ databases">
        <title>Genome sequence of the ascomycete fungus Penicillium subrubescens.</title>
        <authorList>
            <person name="De Vries R.P."/>
            <person name="Peng M."/>
            <person name="Dilokpimol A."/>
            <person name="Hilden K."/>
            <person name="Makela M.R."/>
            <person name="Grigoriev I."/>
            <person name="Riley R."/>
            <person name="Granchi Z."/>
        </authorList>
    </citation>
    <scope>NUCLEOTIDE SEQUENCE [LARGE SCALE GENOMIC DNA]</scope>
    <source>
        <strain evidence="8 9">CBS 132785</strain>
    </source>
</reference>
<feature type="compositionally biased region" description="Low complexity" evidence="6">
    <location>
        <begin position="119"/>
        <end position="132"/>
    </location>
</feature>
<evidence type="ECO:0000256" key="3">
    <source>
        <dbReference type="ARBA" id="ARBA00023125"/>
    </source>
</evidence>
<evidence type="ECO:0000313" key="9">
    <source>
        <dbReference type="Proteomes" id="UP000186955"/>
    </source>
</evidence>
<keyword evidence="2" id="KW-0805">Transcription regulation</keyword>
<sequence length="585" mass="65108">METSEAPASAPKQKRQPSMACDSCRRRKIRCNRERPCEKCVEVSLPCAYTTVPRRKGPKGPSAHIINFLRGLGAEGPPSGSPAHPESFATTRTVTVQTLPSNDPENAGSASPTPSLAMSQSSHSSTEHSIPSLLTSSRGPAKQRISSTELGAHVGLFFQRLYYIMPITDSTLIADCANPDALHPQRYAYLVALSAATHLQLNLDIGGYESSMDNLISGQDLIDEAVRAFREYDSLEHPHLDSLLTMFFLFCAYGNLNKSDYAWHYLSQAISFLQILKMDREELYVGLPPAEIEVRRRVYWLIFITERAYALQTGRPVMLRRSVRKPSVLNSEVPALLYGFVSLITVFEQMIPEFYNWNTNIVCESQEYSAITTMYQSISNPTALLEEVAETQQVDIIISQQWLLVCLWNYLVKRYPLHPRNPTSSTALLPIQIPLIAGRTVLACLSCASLPSVDAHGIGIEQKLYDIGESITHLPPHLLYKAYSPATSSTTPSAAETRDILKSILMFLSRTRGGQSYLFFTLWNNSQDLLQANHIPAPFSTPLEQPSLETLCSEVTVEEQEAAHCRNHAHAHTQILLRTQAEGAK</sequence>
<dbReference type="GO" id="GO:0008270">
    <property type="term" value="F:zinc ion binding"/>
    <property type="evidence" value="ECO:0007669"/>
    <property type="project" value="InterPro"/>
</dbReference>
<dbReference type="SUPFAM" id="SSF57701">
    <property type="entry name" value="Zn2/Cys6 DNA-binding domain"/>
    <property type="match status" value="1"/>
</dbReference>